<comment type="similarity">
    <text evidence="1">Belongs to the importin alpha family.</text>
</comment>
<organism evidence="6 7">
    <name type="scientific">Acer negundo</name>
    <name type="common">Box elder</name>
    <dbReference type="NCBI Taxonomy" id="4023"/>
    <lineage>
        <taxon>Eukaryota</taxon>
        <taxon>Viridiplantae</taxon>
        <taxon>Streptophyta</taxon>
        <taxon>Embryophyta</taxon>
        <taxon>Tracheophyta</taxon>
        <taxon>Spermatophyta</taxon>
        <taxon>Magnoliopsida</taxon>
        <taxon>eudicotyledons</taxon>
        <taxon>Gunneridae</taxon>
        <taxon>Pentapetalae</taxon>
        <taxon>rosids</taxon>
        <taxon>malvids</taxon>
        <taxon>Sapindales</taxon>
        <taxon>Sapindaceae</taxon>
        <taxon>Hippocastanoideae</taxon>
        <taxon>Acereae</taxon>
        <taxon>Acer</taxon>
    </lineage>
</organism>
<evidence type="ECO:0000256" key="5">
    <source>
        <dbReference type="PROSITE-ProRule" id="PRU00259"/>
    </source>
</evidence>
<dbReference type="InterPro" id="IPR036397">
    <property type="entry name" value="RNaseH_sf"/>
</dbReference>
<keyword evidence="7" id="KW-1185">Reference proteome</keyword>
<dbReference type="EMBL" id="JAJSOW010000100">
    <property type="protein sequence ID" value="KAI9185870.1"/>
    <property type="molecule type" value="Genomic_DNA"/>
</dbReference>
<evidence type="ECO:0000256" key="4">
    <source>
        <dbReference type="ARBA" id="ARBA00022927"/>
    </source>
</evidence>
<dbReference type="AlphaFoldDB" id="A0AAD5J905"/>
<dbReference type="PANTHER" id="PTHR23316">
    <property type="entry name" value="IMPORTIN ALPHA"/>
    <property type="match status" value="1"/>
</dbReference>
<dbReference type="PROSITE" id="PS50176">
    <property type="entry name" value="ARM_REPEAT"/>
    <property type="match status" value="1"/>
</dbReference>
<keyword evidence="2" id="KW-0813">Transport</keyword>
<dbReference type="InterPro" id="IPR011989">
    <property type="entry name" value="ARM-like"/>
</dbReference>
<dbReference type="SMART" id="SM00185">
    <property type="entry name" value="ARM"/>
    <property type="match status" value="2"/>
</dbReference>
<dbReference type="Proteomes" id="UP001064489">
    <property type="component" value="Chromosome 3"/>
</dbReference>
<feature type="repeat" description="ARM" evidence="5">
    <location>
        <begin position="104"/>
        <end position="134"/>
    </location>
</feature>
<protein>
    <submittedName>
        <fullName evidence="6">Uncharacterized protein</fullName>
    </submittedName>
</protein>
<dbReference type="SUPFAM" id="SSF48371">
    <property type="entry name" value="ARM repeat"/>
    <property type="match status" value="1"/>
</dbReference>
<evidence type="ECO:0000256" key="1">
    <source>
        <dbReference type="ARBA" id="ARBA00010394"/>
    </source>
</evidence>
<dbReference type="GO" id="GO:0015031">
    <property type="term" value="P:protein transport"/>
    <property type="evidence" value="ECO:0007669"/>
    <property type="project" value="UniProtKB-KW"/>
</dbReference>
<name>A0AAD5J905_ACENE</name>
<accession>A0AAD5J905</accession>
<dbReference type="InterPro" id="IPR016024">
    <property type="entry name" value="ARM-type_fold"/>
</dbReference>
<dbReference type="Gene3D" id="1.25.10.10">
    <property type="entry name" value="Leucine-rich Repeat Variant"/>
    <property type="match status" value="1"/>
</dbReference>
<keyword evidence="3" id="KW-0677">Repeat</keyword>
<reference evidence="6" key="2">
    <citation type="submission" date="2023-02" db="EMBL/GenBank/DDBJ databases">
        <authorList>
            <person name="Swenson N.G."/>
            <person name="Wegrzyn J.L."/>
            <person name="Mcevoy S.L."/>
        </authorList>
    </citation>
    <scope>NUCLEOTIDE SEQUENCE</scope>
    <source>
        <strain evidence="6">91603</strain>
        <tissue evidence="6">Leaf</tissue>
    </source>
</reference>
<dbReference type="Gene3D" id="3.30.420.10">
    <property type="entry name" value="Ribonuclease H-like superfamily/Ribonuclease H"/>
    <property type="match status" value="1"/>
</dbReference>
<keyword evidence="4" id="KW-0653">Protein transport</keyword>
<evidence type="ECO:0000313" key="6">
    <source>
        <dbReference type="EMBL" id="KAI9185870.1"/>
    </source>
</evidence>
<dbReference type="InterPro" id="IPR000225">
    <property type="entry name" value="Armadillo"/>
</dbReference>
<evidence type="ECO:0000256" key="2">
    <source>
        <dbReference type="ARBA" id="ARBA00022448"/>
    </source>
</evidence>
<sequence length="208" mass="23101">MTSVVDLSELAVRVLKKPDLSTCGFAELASEVGIDVKPAGTKAPNWKSIVFSNEEIKFAILDAYTIYRIGDKLFGMFVVAWALTNIASRTSKHTRAVVDTNDANAVPTFVNILRSSLHSDDLKEQAIWALGNVAGDSTEYRDTILQLEAMNPLITLVWKFCVEFWVNSSKLRTAVRTLSNLCCGKAPPPFEKVVGREDYEKICKRVII</sequence>
<evidence type="ECO:0000313" key="7">
    <source>
        <dbReference type="Proteomes" id="UP001064489"/>
    </source>
</evidence>
<dbReference type="GO" id="GO:0003676">
    <property type="term" value="F:nucleic acid binding"/>
    <property type="evidence" value="ECO:0007669"/>
    <property type="project" value="InterPro"/>
</dbReference>
<reference evidence="6" key="1">
    <citation type="journal article" date="2022" name="Plant J.">
        <title>Strategies of tolerance reflected in two North American maple genomes.</title>
        <authorList>
            <person name="McEvoy S.L."/>
            <person name="Sezen U.U."/>
            <person name="Trouern-Trend A."/>
            <person name="McMahon S.M."/>
            <person name="Schaberg P.G."/>
            <person name="Yang J."/>
            <person name="Wegrzyn J.L."/>
            <person name="Swenson N.G."/>
        </authorList>
    </citation>
    <scope>NUCLEOTIDE SEQUENCE</scope>
    <source>
        <strain evidence="6">91603</strain>
    </source>
</reference>
<proteinExistence type="inferred from homology"/>
<gene>
    <name evidence="6" type="ORF">LWI28_011449</name>
</gene>
<comment type="caution">
    <text evidence="6">The sequence shown here is derived from an EMBL/GenBank/DDBJ whole genome shotgun (WGS) entry which is preliminary data.</text>
</comment>
<evidence type="ECO:0000256" key="3">
    <source>
        <dbReference type="ARBA" id="ARBA00022737"/>
    </source>
</evidence>